<evidence type="ECO:0000256" key="9">
    <source>
        <dbReference type="ARBA" id="ARBA00023264"/>
    </source>
</evidence>
<dbReference type="RefSeq" id="WP_085792024.1">
    <property type="nucleotide sequence ID" value="NZ_FWFK01000004.1"/>
</dbReference>
<evidence type="ECO:0000256" key="2">
    <source>
        <dbReference type="ARBA" id="ARBA00022516"/>
    </source>
</evidence>
<dbReference type="HAMAP" id="MF_01043">
    <property type="entry name" value="PlsY"/>
    <property type="match status" value="1"/>
</dbReference>
<evidence type="ECO:0000256" key="8">
    <source>
        <dbReference type="ARBA" id="ARBA00023209"/>
    </source>
</evidence>
<keyword evidence="7 10" id="KW-0472">Membrane</keyword>
<keyword evidence="5 10" id="KW-1133">Transmembrane helix</keyword>
<sequence length="202" mass="21062">MPAIDSAPLILVLWACIGYLLGSVPFGLVITRAMGLTDPRTIGSGNIGATNVLRTGSKLAGASTLILDAVKGAVAVLLARFAAGDDSAQIAGLAAFIGHCYPVWLRFVGGKGVATFLGVMLAMIWPVGLLTCATWIAGVALTRVSSVGALTAAILSAGWAMLIGRFDAVLVIVLMTLLMIWRHRQNIARLRAGTEPRLGERP</sequence>
<dbReference type="EMBL" id="FWFK01000004">
    <property type="protein sequence ID" value="SLN47546.1"/>
    <property type="molecule type" value="Genomic_DNA"/>
</dbReference>
<comment type="catalytic activity">
    <reaction evidence="10">
        <text>an acyl phosphate + sn-glycerol 3-phosphate = a 1-acyl-sn-glycero-3-phosphate + phosphate</text>
        <dbReference type="Rhea" id="RHEA:34075"/>
        <dbReference type="ChEBI" id="CHEBI:43474"/>
        <dbReference type="ChEBI" id="CHEBI:57597"/>
        <dbReference type="ChEBI" id="CHEBI:57970"/>
        <dbReference type="ChEBI" id="CHEBI:59918"/>
        <dbReference type="EC" id="2.3.1.275"/>
    </reaction>
</comment>
<comment type="caution">
    <text evidence="10">Lacks conserved residue(s) required for the propagation of feature annotation.</text>
</comment>
<dbReference type="OrthoDB" id="9777124at2"/>
<proteinExistence type="inferred from homology"/>
<evidence type="ECO:0000313" key="11">
    <source>
        <dbReference type="EMBL" id="SLN47546.1"/>
    </source>
</evidence>
<dbReference type="Pfam" id="PF02660">
    <property type="entry name" value="G3P_acyltransf"/>
    <property type="match status" value="1"/>
</dbReference>
<keyword evidence="11" id="KW-0012">Acyltransferase</keyword>
<keyword evidence="1 10" id="KW-1003">Cell membrane</keyword>
<dbReference type="GO" id="GO:0005886">
    <property type="term" value="C:plasma membrane"/>
    <property type="evidence" value="ECO:0007669"/>
    <property type="project" value="UniProtKB-SubCell"/>
</dbReference>
<feature type="transmembrane region" description="Helical" evidence="10">
    <location>
        <begin position="113"/>
        <end position="137"/>
    </location>
</feature>
<dbReference type="GO" id="GO:0008654">
    <property type="term" value="P:phospholipid biosynthetic process"/>
    <property type="evidence" value="ECO:0007669"/>
    <property type="project" value="UniProtKB-UniRule"/>
</dbReference>
<evidence type="ECO:0000256" key="1">
    <source>
        <dbReference type="ARBA" id="ARBA00022475"/>
    </source>
</evidence>
<dbReference type="SMART" id="SM01207">
    <property type="entry name" value="G3P_acyltransf"/>
    <property type="match status" value="1"/>
</dbReference>
<comment type="similarity">
    <text evidence="10">Belongs to the PlsY family.</text>
</comment>
<dbReference type="Proteomes" id="UP000193570">
    <property type="component" value="Unassembled WGS sequence"/>
</dbReference>
<evidence type="ECO:0000313" key="12">
    <source>
        <dbReference type="Proteomes" id="UP000193570"/>
    </source>
</evidence>
<keyword evidence="4 10" id="KW-0812">Transmembrane</keyword>
<gene>
    <name evidence="10 11" type="primary">plsY</name>
    <name evidence="11" type="ORF">ROJ8625_02321</name>
</gene>
<dbReference type="NCBIfam" id="TIGR00023">
    <property type="entry name" value="glycerol-3-phosphate 1-O-acyltransferase PlsY"/>
    <property type="match status" value="1"/>
</dbReference>
<keyword evidence="2 10" id="KW-0444">Lipid biosynthesis</keyword>
<evidence type="ECO:0000256" key="3">
    <source>
        <dbReference type="ARBA" id="ARBA00022679"/>
    </source>
</evidence>
<evidence type="ECO:0000256" key="5">
    <source>
        <dbReference type="ARBA" id="ARBA00022989"/>
    </source>
</evidence>
<feature type="transmembrane region" description="Helical" evidence="10">
    <location>
        <begin position="6"/>
        <end position="30"/>
    </location>
</feature>
<comment type="pathway">
    <text evidence="10">Lipid metabolism; phospholipid metabolism.</text>
</comment>
<evidence type="ECO:0000256" key="6">
    <source>
        <dbReference type="ARBA" id="ARBA00023098"/>
    </source>
</evidence>
<keyword evidence="6 10" id="KW-0443">Lipid metabolism</keyword>
<dbReference type="PANTHER" id="PTHR30309:SF0">
    <property type="entry name" value="GLYCEROL-3-PHOSPHATE ACYLTRANSFERASE-RELATED"/>
    <property type="match status" value="1"/>
</dbReference>
<comment type="function">
    <text evidence="10">Catalyzes the transfer of an acyl group from acyl-phosphate (acyl-PO(4)) to glycerol-3-phosphate (G3P) to form lysophosphatidic acid (LPA). This enzyme utilizes acyl-phosphate as fatty acyl donor, but not acyl-CoA or acyl-ACP.</text>
</comment>
<comment type="subunit">
    <text evidence="10">Probably interacts with PlsX.</text>
</comment>
<keyword evidence="3 10" id="KW-0808">Transferase</keyword>
<dbReference type="InterPro" id="IPR003811">
    <property type="entry name" value="G3P_acylTferase_PlsY"/>
</dbReference>
<dbReference type="PANTHER" id="PTHR30309">
    <property type="entry name" value="INNER MEMBRANE PROTEIN YGIH"/>
    <property type="match status" value="1"/>
</dbReference>
<keyword evidence="9 10" id="KW-1208">Phospholipid metabolism</keyword>
<evidence type="ECO:0000256" key="10">
    <source>
        <dbReference type="HAMAP-Rule" id="MF_01043"/>
    </source>
</evidence>
<dbReference type="GO" id="GO:0043772">
    <property type="term" value="F:acyl-phosphate glycerol-3-phosphate acyltransferase activity"/>
    <property type="evidence" value="ECO:0007669"/>
    <property type="project" value="UniProtKB-UniRule"/>
</dbReference>
<comment type="subcellular location">
    <subcellularLocation>
        <location evidence="10">Cell membrane</location>
        <topology evidence="10">Multi-pass membrane protein</topology>
    </subcellularLocation>
</comment>
<organism evidence="11 12">
    <name type="scientific">Roseivivax jejudonensis</name>
    <dbReference type="NCBI Taxonomy" id="1529041"/>
    <lineage>
        <taxon>Bacteria</taxon>
        <taxon>Pseudomonadati</taxon>
        <taxon>Pseudomonadota</taxon>
        <taxon>Alphaproteobacteria</taxon>
        <taxon>Rhodobacterales</taxon>
        <taxon>Roseobacteraceae</taxon>
        <taxon>Roseivivax</taxon>
    </lineage>
</organism>
<dbReference type="EC" id="2.3.1.275" evidence="10"/>
<feature type="transmembrane region" description="Helical" evidence="10">
    <location>
        <begin position="157"/>
        <end position="181"/>
    </location>
</feature>
<accession>A0A1X6ZCV1</accession>
<protein>
    <recommendedName>
        <fullName evidence="10">Glycerol-3-phosphate acyltransferase</fullName>
    </recommendedName>
    <alternativeName>
        <fullName evidence="10">Acyl-PO4 G3P acyltransferase</fullName>
    </alternativeName>
    <alternativeName>
        <fullName evidence="10">Acyl-phosphate--glycerol-3-phosphate acyltransferase</fullName>
    </alternativeName>
    <alternativeName>
        <fullName evidence="10">G3P acyltransferase</fullName>
        <shortName evidence="10">GPAT</shortName>
        <ecNumber evidence="10">2.3.1.275</ecNumber>
    </alternativeName>
    <alternativeName>
        <fullName evidence="10">Lysophosphatidic acid synthase</fullName>
        <shortName evidence="10">LPA synthase</shortName>
    </alternativeName>
</protein>
<evidence type="ECO:0000256" key="7">
    <source>
        <dbReference type="ARBA" id="ARBA00023136"/>
    </source>
</evidence>
<dbReference type="AlphaFoldDB" id="A0A1X6ZCV1"/>
<keyword evidence="8 10" id="KW-0594">Phospholipid biosynthesis</keyword>
<keyword evidence="12" id="KW-1185">Reference proteome</keyword>
<evidence type="ECO:0000256" key="4">
    <source>
        <dbReference type="ARBA" id="ARBA00022692"/>
    </source>
</evidence>
<dbReference type="UniPathway" id="UPA00085"/>
<name>A0A1X6ZCV1_9RHOB</name>
<reference evidence="11 12" key="1">
    <citation type="submission" date="2017-03" db="EMBL/GenBank/DDBJ databases">
        <authorList>
            <person name="Afonso C.L."/>
            <person name="Miller P.J."/>
            <person name="Scott M.A."/>
            <person name="Spackman E."/>
            <person name="Goraichik I."/>
            <person name="Dimitrov K.M."/>
            <person name="Suarez D.L."/>
            <person name="Swayne D.E."/>
        </authorList>
    </citation>
    <scope>NUCLEOTIDE SEQUENCE [LARGE SCALE GENOMIC DNA]</scope>
    <source>
        <strain evidence="11 12">CECT 8625</strain>
    </source>
</reference>